<evidence type="ECO:0000256" key="1">
    <source>
        <dbReference type="ARBA" id="ARBA00006432"/>
    </source>
</evidence>
<dbReference type="GO" id="GO:0006631">
    <property type="term" value="P:fatty acid metabolic process"/>
    <property type="evidence" value="ECO:0007669"/>
    <property type="project" value="TreeGrafter"/>
</dbReference>
<dbReference type="InterPro" id="IPR042099">
    <property type="entry name" value="ANL_N_sf"/>
</dbReference>
<comment type="similarity">
    <text evidence="1">Belongs to the ATP-dependent AMP-binding enzyme family.</text>
</comment>
<dbReference type="Proteomes" id="UP000030185">
    <property type="component" value="Unassembled WGS sequence"/>
</dbReference>
<gene>
    <name evidence="4" type="ORF">MYP_4598</name>
</gene>
<keyword evidence="2" id="KW-0436">Ligase</keyword>
<dbReference type="AlphaFoldDB" id="A0A098LMP3"/>
<keyword evidence="5" id="KW-1185">Reference proteome</keyword>
<sequence length="512" mass="57495">MEPSQNIIQLFLSAAEAHPDKTAIIEKGRLITFKELKQDVFQTSSYFRSKGLSKGDRVLVFVPMSIELYRIVLALFNIGATAVFLDEWVNRKRMEECCRIADCKGFIGTFKARALAIFSTELRKIPVKMGINYKRTATHLQSHTEVVKQNDTALITFTTGSTGTPKAAKRTHQFLSAQFKALTETIHPSPDDIGMPALPIVLLINLGAGCTSVIPDFKATKPDKLKPEKVIHQLQINKVTRIEASPYFIKRIAEYCLDNNIRLLHLKKVFAGGAPVFPSEAESYNKAFSSAEIKIVYGSTEAEPVSSIEVKELLSKQETQNGLCVGTPYRLADVKIIKLSDQPIYCPNEEAFKQQLLPPMKIGEIIVSGPHVLTEYFNNDETLKRNKIFVNGTCYHRTGDSGYLNDDGVLFLTGRENTLIHSEGKIISPFIYENILQQIEGVESGTVICSEDNIIHLIIEKKSNASEDTIRTKIPSTALQYQKLSFVKKIPRDLRHNSKIDYERLRKNLEQG</sequence>
<dbReference type="RefSeq" id="WP_045468658.1">
    <property type="nucleotide sequence ID" value="NZ_BBLT01000012.1"/>
</dbReference>
<evidence type="ECO:0000313" key="4">
    <source>
        <dbReference type="EMBL" id="GAL87368.1"/>
    </source>
</evidence>
<proteinExistence type="inferred from homology"/>
<dbReference type="PANTHER" id="PTHR43201">
    <property type="entry name" value="ACYL-COA SYNTHETASE"/>
    <property type="match status" value="1"/>
</dbReference>
<evidence type="ECO:0000313" key="5">
    <source>
        <dbReference type="Proteomes" id="UP000030185"/>
    </source>
</evidence>
<evidence type="ECO:0000256" key="2">
    <source>
        <dbReference type="ARBA" id="ARBA00022598"/>
    </source>
</evidence>
<dbReference type="Pfam" id="PF00501">
    <property type="entry name" value="AMP-binding"/>
    <property type="match status" value="1"/>
</dbReference>
<accession>A0A098LMP3</accession>
<dbReference type="Gene3D" id="3.40.50.12780">
    <property type="entry name" value="N-terminal domain of ligase-like"/>
    <property type="match status" value="1"/>
</dbReference>
<dbReference type="EMBL" id="BBLT01000012">
    <property type="protein sequence ID" value="GAL87368.1"/>
    <property type="molecule type" value="Genomic_DNA"/>
</dbReference>
<dbReference type="GO" id="GO:0031956">
    <property type="term" value="F:medium-chain fatty acid-CoA ligase activity"/>
    <property type="evidence" value="ECO:0007669"/>
    <property type="project" value="TreeGrafter"/>
</dbReference>
<protein>
    <submittedName>
        <fullName evidence="4">AMP-dependent synthetase</fullName>
    </submittedName>
</protein>
<reference evidence="4 5" key="1">
    <citation type="submission" date="2014-09" db="EMBL/GenBank/DDBJ databases">
        <title>Sporocytophaga myxococcoides PG-01 genome sequencing.</title>
        <authorList>
            <person name="Liu L."/>
            <person name="Gao P.J."/>
            <person name="Chen G.J."/>
            <person name="Wang L.S."/>
        </authorList>
    </citation>
    <scope>NUCLEOTIDE SEQUENCE [LARGE SCALE GENOMIC DNA]</scope>
    <source>
        <strain evidence="4 5">PG-01</strain>
    </source>
</reference>
<feature type="domain" description="AMP-dependent synthetase/ligase" evidence="3">
    <location>
        <begin position="14"/>
        <end position="377"/>
    </location>
</feature>
<dbReference type="eggNOG" id="COG0318">
    <property type="taxonomic scope" value="Bacteria"/>
</dbReference>
<dbReference type="STRING" id="153721.MYP_4598"/>
<dbReference type="PANTHER" id="PTHR43201:SF5">
    <property type="entry name" value="MEDIUM-CHAIN ACYL-COA LIGASE ACSF2, MITOCHONDRIAL"/>
    <property type="match status" value="1"/>
</dbReference>
<comment type="caution">
    <text evidence="4">The sequence shown here is derived from an EMBL/GenBank/DDBJ whole genome shotgun (WGS) entry which is preliminary data.</text>
</comment>
<organism evidence="4 5">
    <name type="scientific">Sporocytophaga myxococcoides</name>
    <dbReference type="NCBI Taxonomy" id="153721"/>
    <lineage>
        <taxon>Bacteria</taxon>
        <taxon>Pseudomonadati</taxon>
        <taxon>Bacteroidota</taxon>
        <taxon>Cytophagia</taxon>
        <taxon>Cytophagales</taxon>
        <taxon>Cytophagaceae</taxon>
        <taxon>Sporocytophaga</taxon>
    </lineage>
</organism>
<dbReference type="PROSITE" id="PS00455">
    <property type="entry name" value="AMP_BINDING"/>
    <property type="match status" value="1"/>
</dbReference>
<dbReference type="OrthoDB" id="812569at2"/>
<dbReference type="SUPFAM" id="SSF56801">
    <property type="entry name" value="Acetyl-CoA synthetase-like"/>
    <property type="match status" value="1"/>
</dbReference>
<dbReference type="InterPro" id="IPR020845">
    <property type="entry name" value="AMP-binding_CS"/>
</dbReference>
<name>A0A098LMP3_9BACT</name>
<evidence type="ECO:0000259" key="3">
    <source>
        <dbReference type="Pfam" id="PF00501"/>
    </source>
</evidence>
<dbReference type="InterPro" id="IPR000873">
    <property type="entry name" value="AMP-dep_synth/lig_dom"/>
</dbReference>